<dbReference type="InterPro" id="IPR029068">
    <property type="entry name" value="Glyas_Bleomycin-R_OHBP_Dase"/>
</dbReference>
<protein>
    <recommendedName>
        <fullName evidence="1">Glyoxalase-like domain-containing protein</fullName>
    </recommendedName>
</protein>
<evidence type="ECO:0000313" key="2">
    <source>
        <dbReference type="EMBL" id="PMD65285.1"/>
    </source>
</evidence>
<organism evidence="2 3">
    <name type="scientific">Hyaloscypha bicolor E</name>
    <dbReference type="NCBI Taxonomy" id="1095630"/>
    <lineage>
        <taxon>Eukaryota</taxon>
        <taxon>Fungi</taxon>
        <taxon>Dikarya</taxon>
        <taxon>Ascomycota</taxon>
        <taxon>Pezizomycotina</taxon>
        <taxon>Leotiomycetes</taxon>
        <taxon>Helotiales</taxon>
        <taxon>Hyaloscyphaceae</taxon>
        <taxon>Hyaloscypha</taxon>
        <taxon>Hyaloscypha bicolor</taxon>
    </lineage>
</organism>
<dbReference type="PANTHER" id="PTHR40265">
    <property type="entry name" value="BLL2707 PROTEIN"/>
    <property type="match status" value="1"/>
</dbReference>
<dbReference type="Gene3D" id="3.10.180.10">
    <property type="entry name" value="2,3-Dihydroxybiphenyl 1,2-Dioxygenase, domain 1"/>
    <property type="match status" value="1"/>
</dbReference>
<dbReference type="Pfam" id="PF13468">
    <property type="entry name" value="Glyoxalase_3"/>
    <property type="match status" value="1"/>
</dbReference>
<dbReference type="EMBL" id="KZ613746">
    <property type="protein sequence ID" value="PMD65285.1"/>
    <property type="molecule type" value="Genomic_DNA"/>
</dbReference>
<dbReference type="InParanoid" id="A0A2J6TQI7"/>
<dbReference type="Proteomes" id="UP000235371">
    <property type="component" value="Unassembled WGS sequence"/>
</dbReference>
<keyword evidence="3" id="KW-1185">Reference proteome</keyword>
<accession>A0A2J6TQI7</accession>
<proteinExistence type="predicted"/>
<dbReference type="PANTHER" id="PTHR40265:SF1">
    <property type="entry name" value="GLYOXALASE-LIKE DOMAIN-CONTAINING PROTEIN"/>
    <property type="match status" value="1"/>
</dbReference>
<feature type="domain" description="Glyoxalase-like" evidence="1">
    <location>
        <begin position="5"/>
        <end position="199"/>
    </location>
</feature>
<reference evidence="2 3" key="1">
    <citation type="submission" date="2016-04" db="EMBL/GenBank/DDBJ databases">
        <title>A degradative enzymes factory behind the ericoid mycorrhizal symbiosis.</title>
        <authorList>
            <consortium name="DOE Joint Genome Institute"/>
            <person name="Martino E."/>
            <person name="Morin E."/>
            <person name="Grelet G."/>
            <person name="Kuo A."/>
            <person name="Kohler A."/>
            <person name="Daghino S."/>
            <person name="Barry K."/>
            <person name="Choi C."/>
            <person name="Cichocki N."/>
            <person name="Clum A."/>
            <person name="Copeland A."/>
            <person name="Hainaut M."/>
            <person name="Haridas S."/>
            <person name="Labutti K."/>
            <person name="Lindquist E."/>
            <person name="Lipzen A."/>
            <person name="Khouja H.-R."/>
            <person name="Murat C."/>
            <person name="Ohm R."/>
            <person name="Olson A."/>
            <person name="Spatafora J."/>
            <person name="Veneault-Fourrey C."/>
            <person name="Henrissat B."/>
            <person name="Grigoriev I."/>
            <person name="Martin F."/>
            <person name="Perotto S."/>
        </authorList>
    </citation>
    <scope>NUCLEOTIDE SEQUENCE [LARGE SCALE GENOMIC DNA]</scope>
    <source>
        <strain evidence="2 3">E</strain>
    </source>
</reference>
<evidence type="ECO:0000313" key="3">
    <source>
        <dbReference type="Proteomes" id="UP000235371"/>
    </source>
</evidence>
<name>A0A2J6TQI7_9HELO</name>
<dbReference type="OrthoDB" id="408973at2759"/>
<dbReference type="InterPro" id="IPR025870">
    <property type="entry name" value="Glyoxalase-like_dom"/>
</dbReference>
<gene>
    <name evidence="2" type="ORF">K444DRAFT_607845</name>
</gene>
<evidence type="ECO:0000259" key="1">
    <source>
        <dbReference type="Pfam" id="PF13468"/>
    </source>
</evidence>
<dbReference type="GeneID" id="36587329"/>
<dbReference type="AlphaFoldDB" id="A0A2J6TQI7"/>
<dbReference type="RefSeq" id="XP_024742189.1">
    <property type="nucleotide sequence ID" value="XM_024879252.1"/>
</dbReference>
<sequence length="291" mass="31995">MSPTLDHIIILLPYASLVNPPSWLTENFTITPGGKHGDGKTENKLICFRDGTYIELIAFINDDPKKRLGHWWDKEFGIVDFSFAHSDGDATVHFSELEERLKSLDWGDGSIEVAYEEPQTGARMRPDEQEIKWQVTFPVVTTGYQRGELPFFTHDITPRSLRVPFSEESVTHPSSALGVKSLSNFIQASKSSALAKGYSAILDMPNLATEEDSQKLGIFEVQGAKEIEGGHKAKIYLKAPNEPQLEQMERRGGSMLGDLILGVSAVSGASKYPKRIDVSGGGIGGVLLDLC</sequence>